<dbReference type="RefSeq" id="WP_130857641.1">
    <property type="nucleotide sequence ID" value="NZ_JBHLWO010000002.1"/>
</dbReference>
<proteinExistence type="predicted"/>
<evidence type="ECO:0000313" key="2">
    <source>
        <dbReference type="EMBL" id="MFC0318490.1"/>
    </source>
</evidence>
<dbReference type="Gene3D" id="3.40.30.10">
    <property type="entry name" value="Glutaredoxin"/>
    <property type="match status" value="1"/>
</dbReference>
<reference evidence="2 3" key="1">
    <citation type="submission" date="2024-09" db="EMBL/GenBank/DDBJ databases">
        <authorList>
            <person name="Sun Q."/>
            <person name="Mori K."/>
        </authorList>
    </citation>
    <scope>NUCLEOTIDE SEQUENCE [LARGE SCALE GENOMIC DNA]</scope>
    <source>
        <strain evidence="2 3">CCM 7765</strain>
    </source>
</reference>
<dbReference type="Proteomes" id="UP001589774">
    <property type="component" value="Unassembled WGS sequence"/>
</dbReference>
<feature type="domain" description="Thioredoxin-like fold" evidence="1">
    <location>
        <begin position="39"/>
        <end position="152"/>
    </location>
</feature>
<dbReference type="Pfam" id="PF13098">
    <property type="entry name" value="Thioredoxin_2"/>
    <property type="match status" value="1"/>
</dbReference>
<sequence length="159" mass="18361">MKKGTVLCLLVCTIVLRVTALFAVPLDTVSFDRLPYLQQKQKRLVLILIGTDWCRYCRAMEHYLGDDWPIGIKQGYYFLQLNAEQKEPIKFNKKTFHYNPNGASTGLHSLASYLGADEAGKISFPTICILNEKNELLFRYNGFLRKKDLQRIMIEILPK</sequence>
<gene>
    <name evidence="2" type="ORF">ACFFI0_09225</name>
</gene>
<dbReference type="InterPro" id="IPR012336">
    <property type="entry name" value="Thioredoxin-like_fold"/>
</dbReference>
<protein>
    <submittedName>
        <fullName evidence="2">Thioredoxin family protein</fullName>
    </submittedName>
</protein>
<dbReference type="SUPFAM" id="SSF52833">
    <property type="entry name" value="Thioredoxin-like"/>
    <property type="match status" value="1"/>
</dbReference>
<organism evidence="2 3">
    <name type="scientific">Olivibacter oleidegradans</name>
    <dbReference type="NCBI Taxonomy" id="760123"/>
    <lineage>
        <taxon>Bacteria</taxon>
        <taxon>Pseudomonadati</taxon>
        <taxon>Bacteroidota</taxon>
        <taxon>Sphingobacteriia</taxon>
        <taxon>Sphingobacteriales</taxon>
        <taxon>Sphingobacteriaceae</taxon>
        <taxon>Olivibacter</taxon>
    </lineage>
</organism>
<evidence type="ECO:0000313" key="3">
    <source>
        <dbReference type="Proteomes" id="UP001589774"/>
    </source>
</evidence>
<evidence type="ECO:0000259" key="1">
    <source>
        <dbReference type="Pfam" id="PF13098"/>
    </source>
</evidence>
<keyword evidence="3" id="KW-1185">Reference proteome</keyword>
<comment type="caution">
    <text evidence="2">The sequence shown here is derived from an EMBL/GenBank/DDBJ whole genome shotgun (WGS) entry which is preliminary data.</text>
</comment>
<accession>A0ABV6HK31</accession>
<dbReference type="InterPro" id="IPR036249">
    <property type="entry name" value="Thioredoxin-like_sf"/>
</dbReference>
<name>A0ABV6HK31_9SPHI</name>
<dbReference type="EMBL" id="JBHLWO010000002">
    <property type="protein sequence ID" value="MFC0318490.1"/>
    <property type="molecule type" value="Genomic_DNA"/>
</dbReference>